<dbReference type="GO" id="GO:0032259">
    <property type="term" value="P:methylation"/>
    <property type="evidence" value="ECO:0007669"/>
    <property type="project" value="UniProtKB-KW"/>
</dbReference>
<proteinExistence type="predicted"/>
<dbReference type="InterPro" id="IPR029063">
    <property type="entry name" value="SAM-dependent_MTases_sf"/>
</dbReference>
<keyword evidence="2" id="KW-0489">Methyltransferase</keyword>
<evidence type="ECO:0000259" key="1">
    <source>
        <dbReference type="Pfam" id="PF08241"/>
    </source>
</evidence>
<dbReference type="Proteomes" id="UP000885826">
    <property type="component" value="Unassembled WGS sequence"/>
</dbReference>
<dbReference type="PANTHER" id="PTHR42912:SF80">
    <property type="entry name" value="METHYLTRANSFERASE DOMAIN-CONTAINING PROTEIN"/>
    <property type="match status" value="1"/>
</dbReference>
<keyword evidence="2" id="KW-0808">Transferase</keyword>
<name>A0A9C9EKN9_UNCW3</name>
<dbReference type="Pfam" id="PF08241">
    <property type="entry name" value="Methyltransf_11"/>
    <property type="match status" value="1"/>
</dbReference>
<evidence type="ECO:0000313" key="3">
    <source>
        <dbReference type="Proteomes" id="UP000885826"/>
    </source>
</evidence>
<evidence type="ECO:0000313" key="2">
    <source>
        <dbReference type="EMBL" id="HEC77749.1"/>
    </source>
</evidence>
<dbReference type="CDD" id="cd02440">
    <property type="entry name" value="AdoMet_MTases"/>
    <property type="match status" value="1"/>
</dbReference>
<comment type="caution">
    <text evidence="2">The sequence shown here is derived from an EMBL/GenBank/DDBJ whole genome shotgun (WGS) entry which is preliminary data.</text>
</comment>
<feature type="domain" description="Methyltransferase type 11" evidence="1">
    <location>
        <begin position="44"/>
        <end position="128"/>
    </location>
</feature>
<organism evidence="2 3">
    <name type="scientific">candidate division WOR-3 bacterium</name>
    <dbReference type="NCBI Taxonomy" id="2052148"/>
    <lineage>
        <taxon>Bacteria</taxon>
        <taxon>Bacteria division WOR-3</taxon>
    </lineage>
</organism>
<dbReference type="SUPFAM" id="SSF53335">
    <property type="entry name" value="S-adenosyl-L-methionine-dependent methyltransferases"/>
    <property type="match status" value="1"/>
</dbReference>
<dbReference type="Gene3D" id="3.40.50.150">
    <property type="entry name" value="Vaccinia Virus protein VP39"/>
    <property type="match status" value="1"/>
</dbReference>
<dbReference type="GO" id="GO:0008757">
    <property type="term" value="F:S-adenosylmethionine-dependent methyltransferase activity"/>
    <property type="evidence" value="ECO:0007669"/>
    <property type="project" value="InterPro"/>
</dbReference>
<gene>
    <name evidence="2" type="ORF">ENI34_01230</name>
</gene>
<accession>A0A9C9EKN9</accession>
<dbReference type="PANTHER" id="PTHR42912">
    <property type="entry name" value="METHYLTRANSFERASE"/>
    <property type="match status" value="1"/>
</dbReference>
<sequence length="209" mass="23852">MAKTRPFDEHTLQYEEWFEKNRFVFESELRAIREQLPESDNGIEIGVGSGRFAEPLGIKMGLEPSKEMIKIAQKRGIEVIAGVAENLPFKDSQFDFVLMITTICFVDDIEVSFQETCRVLKPDGFFVIGFVDKESPIGGLYQRHKKENPFYRIATFYSVDEVVSNLKRTGFKGFNFSQTVFHNLADIGDIEPIKEGYGEGSFVVIKARK</sequence>
<reference evidence="2" key="1">
    <citation type="journal article" date="2020" name="mSystems">
        <title>Genome- and Community-Level Interaction Insights into Carbon Utilization and Element Cycling Functions of Hydrothermarchaeota in Hydrothermal Sediment.</title>
        <authorList>
            <person name="Zhou Z."/>
            <person name="Liu Y."/>
            <person name="Xu W."/>
            <person name="Pan J."/>
            <person name="Luo Z.H."/>
            <person name="Li M."/>
        </authorList>
    </citation>
    <scope>NUCLEOTIDE SEQUENCE</scope>
    <source>
        <strain evidence="2">HyVt-388</strain>
    </source>
</reference>
<protein>
    <submittedName>
        <fullName evidence="2">Class I SAM-dependent methyltransferase</fullName>
    </submittedName>
</protein>
<dbReference type="AlphaFoldDB" id="A0A9C9EKN9"/>
<dbReference type="InterPro" id="IPR013216">
    <property type="entry name" value="Methyltransf_11"/>
</dbReference>
<dbReference type="EMBL" id="DRIG01000017">
    <property type="protein sequence ID" value="HEC77749.1"/>
    <property type="molecule type" value="Genomic_DNA"/>
</dbReference>
<dbReference type="InterPro" id="IPR050508">
    <property type="entry name" value="Methyltransf_Superfamily"/>
</dbReference>